<accession>A0A9X2K687</accession>
<dbReference type="Proteomes" id="UP001139648">
    <property type="component" value="Unassembled WGS sequence"/>
</dbReference>
<dbReference type="CDD" id="cd00161">
    <property type="entry name" value="beta-trefoil_Ricin-like"/>
    <property type="match status" value="1"/>
</dbReference>
<protein>
    <recommendedName>
        <fullName evidence="1">Ricin B lectin domain-containing protein</fullName>
    </recommendedName>
</protein>
<organism evidence="2 3">
    <name type="scientific">Nonomuraea thailandensis</name>
    <dbReference type="NCBI Taxonomy" id="1188745"/>
    <lineage>
        <taxon>Bacteria</taxon>
        <taxon>Bacillati</taxon>
        <taxon>Actinomycetota</taxon>
        <taxon>Actinomycetes</taxon>
        <taxon>Streptosporangiales</taxon>
        <taxon>Streptosporangiaceae</taxon>
        <taxon>Nonomuraea</taxon>
    </lineage>
</organism>
<dbReference type="Pfam" id="PF14200">
    <property type="entry name" value="RicinB_lectin_2"/>
    <property type="match status" value="1"/>
</dbReference>
<proteinExistence type="predicted"/>
<dbReference type="AlphaFoldDB" id="A0A9X2K687"/>
<dbReference type="SUPFAM" id="SSF50370">
    <property type="entry name" value="Ricin B-like lectins"/>
    <property type="match status" value="1"/>
</dbReference>
<dbReference type="EMBL" id="JAMZEB010000002">
    <property type="protein sequence ID" value="MCP2358451.1"/>
    <property type="molecule type" value="Genomic_DNA"/>
</dbReference>
<gene>
    <name evidence="2" type="ORF">HD597_005471</name>
</gene>
<reference evidence="2" key="1">
    <citation type="submission" date="2022-06" db="EMBL/GenBank/DDBJ databases">
        <title>Sequencing the genomes of 1000 actinobacteria strains.</title>
        <authorList>
            <person name="Klenk H.-P."/>
        </authorList>
    </citation>
    <scope>NUCLEOTIDE SEQUENCE</scope>
    <source>
        <strain evidence="2">DSM 46694</strain>
    </source>
</reference>
<name>A0A9X2K687_9ACTN</name>
<keyword evidence="3" id="KW-1185">Reference proteome</keyword>
<feature type="domain" description="Ricin B lectin" evidence="1">
    <location>
        <begin position="11"/>
        <end position="98"/>
    </location>
</feature>
<comment type="caution">
    <text evidence="2">The sequence shown here is derived from an EMBL/GenBank/DDBJ whole genome shotgun (WGS) entry which is preliminary data.</text>
</comment>
<dbReference type="RefSeq" id="WP_253745616.1">
    <property type="nucleotide sequence ID" value="NZ_BAABKA010000054.1"/>
</dbReference>
<dbReference type="PROSITE" id="PS50231">
    <property type="entry name" value="RICIN_B_LECTIN"/>
    <property type="match status" value="1"/>
</dbReference>
<sequence length="122" mass="12564">MAQYACGGGAEQAFTFKRAGARIYTIVNVKSGECLAVSGAGTSNGAAVVQQTCAGTAAQKFELKPVSGTQGHLLRPTHSYKCAEVTGARTANSAKVAQNACQADPLVKKNQVWRLSGAPGHL</sequence>
<evidence type="ECO:0000313" key="3">
    <source>
        <dbReference type="Proteomes" id="UP001139648"/>
    </source>
</evidence>
<dbReference type="Gene3D" id="2.80.10.50">
    <property type="match status" value="1"/>
</dbReference>
<evidence type="ECO:0000313" key="2">
    <source>
        <dbReference type="EMBL" id="MCP2358451.1"/>
    </source>
</evidence>
<dbReference type="InterPro" id="IPR035992">
    <property type="entry name" value="Ricin_B-like_lectins"/>
</dbReference>
<evidence type="ECO:0000259" key="1">
    <source>
        <dbReference type="Pfam" id="PF14200"/>
    </source>
</evidence>
<dbReference type="InterPro" id="IPR000772">
    <property type="entry name" value="Ricin_B_lectin"/>
</dbReference>